<name>A0AC34REG5_9BILA</name>
<reference evidence="2" key="1">
    <citation type="submission" date="2022-11" db="UniProtKB">
        <authorList>
            <consortium name="WormBaseParasite"/>
        </authorList>
    </citation>
    <scope>IDENTIFICATION</scope>
</reference>
<organism evidence="1 2">
    <name type="scientific">Panagrolaimus sp. JU765</name>
    <dbReference type="NCBI Taxonomy" id="591449"/>
    <lineage>
        <taxon>Eukaryota</taxon>
        <taxon>Metazoa</taxon>
        <taxon>Ecdysozoa</taxon>
        <taxon>Nematoda</taxon>
        <taxon>Chromadorea</taxon>
        <taxon>Rhabditida</taxon>
        <taxon>Tylenchina</taxon>
        <taxon>Panagrolaimomorpha</taxon>
        <taxon>Panagrolaimoidea</taxon>
        <taxon>Panagrolaimidae</taxon>
        <taxon>Panagrolaimus</taxon>
    </lineage>
</organism>
<dbReference type="Proteomes" id="UP000887576">
    <property type="component" value="Unplaced"/>
</dbReference>
<dbReference type="WBParaSite" id="JU765_v2.g6021.t1">
    <property type="protein sequence ID" value="JU765_v2.g6021.t1"/>
    <property type="gene ID" value="JU765_v2.g6021"/>
</dbReference>
<proteinExistence type="predicted"/>
<accession>A0AC34REG5</accession>
<evidence type="ECO:0000313" key="1">
    <source>
        <dbReference type="Proteomes" id="UP000887576"/>
    </source>
</evidence>
<sequence>FLREIMEHKVWTSDKINNLAPGQQCTENIFLFTEAQSIDFEEDATILCRTADNKEVVCHFDVDPRTSGLKELHSGDIVAIRNAVVGDGASEDFTDPNLVNNYLGIVEETTIYRYFDNHKKQWLTSPQSILSV</sequence>
<protein>
    <submittedName>
        <fullName evidence="2">Uncharacterized protein</fullName>
    </submittedName>
</protein>
<evidence type="ECO:0000313" key="2">
    <source>
        <dbReference type="WBParaSite" id="JU765_v2.g6021.t1"/>
    </source>
</evidence>